<dbReference type="PANTHER" id="PTHR42782">
    <property type="entry name" value="SI:CH73-314G15.3"/>
    <property type="match status" value="1"/>
</dbReference>
<dbReference type="Proteomes" id="UP000005289">
    <property type="component" value="Chromosome"/>
</dbReference>
<evidence type="ECO:0000313" key="2">
    <source>
        <dbReference type="Proteomes" id="UP000005289"/>
    </source>
</evidence>
<dbReference type="HOGENOM" id="CLU_035354_0_1_6"/>
<dbReference type="InterPro" id="IPR007402">
    <property type="entry name" value="DUF455"/>
</dbReference>
<dbReference type="EMBL" id="CP007029">
    <property type="protein sequence ID" value="AHE97551.1"/>
    <property type="molecule type" value="Genomic_DNA"/>
</dbReference>
<dbReference type="Pfam" id="PF04305">
    <property type="entry name" value="DUF455"/>
    <property type="match status" value="1"/>
</dbReference>
<proteinExistence type="predicted"/>
<organism evidence="1 2">
    <name type="scientific">Thioalkalivibrio paradoxus ARh 1</name>
    <dbReference type="NCBI Taxonomy" id="713585"/>
    <lineage>
        <taxon>Bacteria</taxon>
        <taxon>Pseudomonadati</taxon>
        <taxon>Pseudomonadota</taxon>
        <taxon>Gammaproteobacteria</taxon>
        <taxon>Chromatiales</taxon>
        <taxon>Ectothiorhodospiraceae</taxon>
        <taxon>Thioalkalivibrio</taxon>
    </lineage>
</organism>
<dbReference type="InterPro" id="IPR011197">
    <property type="entry name" value="UCP012318"/>
</dbReference>
<dbReference type="PANTHER" id="PTHR42782:SF4">
    <property type="entry name" value="DUF455 DOMAIN-CONTAINING PROTEIN"/>
    <property type="match status" value="1"/>
</dbReference>
<dbReference type="PIRSF" id="PIRSF012318">
    <property type="entry name" value="UCP012318"/>
    <property type="match status" value="1"/>
</dbReference>
<dbReference type="KEGG" id="tti:THITH_03915"/>
<sequence>MHAMALRALRVRDPEHKCECANRLLEAWRAGDLQLRDDDPPAERIEIPGRPARPALVRPQELPRRGLHTERGRQALLHAIAHIEFNAINLALDAVYRFRGLPAEFVSDWLQVAAEEARHFRLLSRRLEESGCDYGSFAAHNGLWEMAVKTDADAMQRMALVPRVLEARGLDVTPGMIRRLDAAGDTASVAVLEVIQREEVGHVAIGSHWFRFLARQRGLDPEATFLDLLARYMPGRVRPPFALEARLAAGFSRREMEALAGQAGE</sequence>
<evidence type="ECO:0000313" key="1">
    <source>
        <dbReference type="EMBL" id="AHE97551.1"/>
    </source>
</evidence>
<keyword evidence="2" id="KW-1185">Reference proteome</keyword>
<dbReference type="InterPro" id="IPR009078">
    <property type="entry name" value="Ferritin-like_SF"/>
</dbReference>
<gene>
    <name evidence="1" type="ORF">THITH_03915</name>
</gene>
<dbReference type="CDD" id="cd00657">
    <property type="entry name" value="Ferritin_like"/>
    <property type="match status" value="1"/>
</dbReference>
<dbReference type="AlphaFoldDB" id="W0DGP3"/>
<name>W0DGP3_9GAMM</name>
<accession>W0DGP3</accession>
<dbReference type="SUPFAM" id="SSF47240">
    <property type="entry name" value="Ferritin-like"/>
    <property type="match status" value="1"/>
</dbReference>
<protein>
    <submittedName>
        <fullName evidence="1">Anaerobic ribonucleoside triphosphate reductase</fullName>
    </submittedName>
</protein>
<reference evidence="1 2" key="1">
    <citation type="submission" date="2013-12" db="EMBL/GenBank/DDBJ databases">
        <authorList>
            <consortium name="DOE Joint Genome Institute"/>
            <person name="Muyzer G."/>
            <person name="Huntemann M."/>
            <person name="Han J."/>
            <person name="Chen A."/>
            <person name="Kyrpides N."/>
            <person name="Mavromatis K."/>
            <person name="Markowitz V."/>
            <person name="Palaniappan K."/>
            <person name="Ivanova N."/>
            <person name="Schaumberg A."/>
            <person name="Pati A."/>
            <person name="Liolios K."/>
            <person name="Nordberg H.P."/>
            <person name="Cantor M.N."/>
            <person name="Hua S.X."/>
            <person name="Woyke T."/>
        </authorList>
    </citation>
    <scope>NUCLEOTIDE SEQUENCE [LARGE SCALE GENOMIC DNA]</scope>
    <source>
        <strain evidence="1 2">ARh 1</strain>
    </source>
</reference>